<evidence type="ECO:0000256" key="13">
    <source>
        <dbReference type="PROSITE-ProRule" id="PRU00552"/>
    </source>
</evidence>
<evidence type="ECO:0000256" key="3">
    <source>
        <dbReference type="ARBA" id="ARBA00022517"/>
    </source>
</evidence>
<dbReference type="GO" id="GO:0016787">
    <property type="term" value="F:hydrolase activity"/>
    <property type="evidence" value="ECO:0007669"/>
    <property type="project" value="UniProtKB-KW"/>
</dbReference>
<dbReference type="Gene3D" id="3.40.50.300">
    <property type="entry name" value="P-loop containing nucleotide triphosphate hydrolases"/>
    <property type="match status" value="2"/>
</dbReference>
<dbReference type="Pfam" id="PF00270">
    <property type="entry name" value="DEAD"/>
    <property type="match status" value="1"/>
</dbReference>
<keyword evidence="5" id="KW-0547">Nucleotide-binding</keyword>
<dbReference type="SUPFAM" id="SSF52540">
    <property type="entry name" value="P-loop containing nucleoside triphosphate hydrolases"/>
    <property type="match status" value="2"/>
</dbReference>
<dbReference type="Proteomes" id="UP000828390">
    <property type="component" value="Unassembled WGS sequence"/>
</dbReference>
<dbReference type="GO" id="GO:0003724">
    <property type="term" value="F:RNA helicase activity"/>
    <property type="evidence" value="ECO:0007669"/>
    <property type="project" value="UniProtKB-EC"/>
</dbReference>
<protein>
    <recommendedName>
        <fullName evidence="2">RNA helicase</fullName>
        <ecNumber evidence="2">3.6.4.13</ecNumber>
    </recommendedName>
</protein>
<dbReference type="GO" id="GO:0003723">
    <property type="term" value="F:RNA binding"/>
    <property type="evidence" value="ECO:0007669"/>
    <property type="project" value="UniProtKB-KW"/>
</dbReference>
<keyword evidence="4" id="KW-0698">rRNA processing</keyword>
<dbReference type="InterPro" id="IPR027417">
    <property type="entry name" value="P-loop_NTPase"/>
</dbReference>
<feature type="domain" description="DEAD-box RNA helicase Q" evidence="17">
    <location>
        <begin position="10"/>
        <end position="38"/>
    </location>
</feature>
<dbReference type="CDD" id="cd17961">
    <property type="entry name" value="DEADc_DDX56"/>
    <property type="match status" value="1"/>
</dbReference>
<keyword evidence="3" id="KW-0690">Ribosome biogenesis</keyword>
<evidence type="ECO:0000256" key="10">
    <source>
        <dbReference type="ARBA" id="ARBA00023242"/>
    </source>
</evidence>
<dbReference type="PROSITE" id="PS51194">
    <property type="entry name" value="HELICASE_CTER"/>
    <property type="match status" value="1"/>
</dbReference>
<evidence type="ECO:0000313" key="18">
    <source>
        <dbReference type="EMBL" id="KAH3855741.1"/>
    </source>
</evidence>
<organism evidence="18 19">
    <name type="scientific">Dreissena polymorpha</name>
    <name type="common">Zebra mussel</name>
    <name type="synonym">Mytilus polymorpha</name>
    <dbReference type="NCBI Taxonomy" id="45954"/>
    <lineage>
        <taxon>Eukaryota</taxon>
        <taxon>Metazoa</taxon>
        <taxon>Spiralia</taxon>
        <taxon>Lophotrochozoa</taxon>
        <taxon>Mollusca</taxon>
        <taxon>Bivalvia</taxon>
        <taxon>Autobranchia</taxon>
        <taxon>Heteroconchia</taxon>
        <taxon>Euheterodonta</taxon>
        <taxon>Imparidentia</taxon>
        <taxon>Neoheterodontei</taxon>
        <taxon>Myida</taxon>
        <taxon>Dreissenoidea</taxon>
        <taxon>Dreissenidae</taxon>
        <taxon>Dreissena</taxon>
    </lineage>
</organism>
<keyword evidence="9" id="KW-0694">RNA-binding</keyword>
<proteinExistence type="inferred from homology"/>
<evidence type="ECO:0000256" key="9">
    <source>
        <dbReference type="ARBA" id="ARBA00022884"/>
    </source>
</evidence>
<sequence length="557" mass="63041">MEDDDDTKQVEFHEMGLDDRLLKAISKLGWSSPTPIQERAIPLALEGKDILAQARTGSGKTGAFSVPIIQKVLTSKQTAIEQCVKALILTPTKELCSQAYKNILELTSCCSREVKCVDVSPQVPLPTQRPMLSEKPDIVVGTPSRVLAHLQAGNLNIRESLEMIVIDEADLMFSFGYEDNVKAILGQMPKIYQAFLMSATLGDDVRALKKMVLHNAVILKLTESQLPQTSQLTQYHIKCPDEDKFALIYALFKLRLVRGKTLLFVNNVDRCYKLRLFLEQFGIPACVLNSELPVNSRCHIVSQFNDGLYEYIIASDENLLIDPQNRPQDDTQKRQRKKDQEFGVSRGLDFQNVSNVINFDFPTSVQAYIHRVGRTARGDNKGTALSFISLKEMPLLERVEAELAGKDGQDTAVFKPYQFKMDEIEGFRYRAKDAMAAVTRVAIREARLKEIKQEMLNSQKLKSHFDENPRDLQILRHDKNLHTVKSQPHMKNVPDYLIPPTLQNLAGKGKGVKTRRGNARKRGPSEGQLKYKKRQADPLKSFQFKGLSANKKRKKEK</sequence>
<evidence type="ECO:0000256" key="7">
    <source>
        <dbReference type="ARBA" id="ARBA00022806"/>
    </source>
</evidence>
<comment type="similarity">
    <text evidence="11">Belongs to the DEAD box helicase family. DDX56/DBP9 subfamily.</text>
</comment>
<dbReference type="GO" id="GO:0006364">
    <property type="term" value="P:rRNA processing"/>
    <property type="evidence" value="ECO:0007669"/>
    <property type="project" value="UniProtKB-KW"/>
</dbReference>
<evidence type="ECO:0000256" key="12">
    <source>
        <dbReference type="ARBA" id="ARBA00047984"/>
    </source>
</evidence>
<feature type="domain" description="Helicase ATP-binding" evidence="15">
    <location>
        <begin position="41"/>
        <end position="219"/>
    </location>
</feature>
<name>A0A9D4LCS6_DREPO</name>
<evidence type="ECO:0000313" key="19">
    <source>
        <dbReference type="Proteomes" id="UP000828390"/>
    </source>
</evidence>
<evidence type="ECO:0000256" key="8">
    <source>
        <dbReference type="ARBA" id="ARBA00022840"/>
    </source>
</evidence>
<feature type="domain" description="Helicase C-terminal" evidence="16">
    <location>
        <begin position="231"/>
        <end position="425"/>
    </location>
</feature>
<dbReference type="PROSITE" id="PS51195">
    <property type="entry name" value="Q_MOTIF"/>
    <property type="match status" value="1"/>
</dbReference>
<dbReference type="InterPro" id="IPR014001">
    <property type="entry name" value="Helicase_ATP-bd"/>
</dbReference>
<accession>A0A9D4LCS6</accession>
<dbReference type="Pfam" id="PF00271">
    <property type="entry name" value="Helicase_C"/>
    <property type="match status" value="1"/>
</dbReference>
<dbReference type="InterPro" id="IPR050079">
    <property type="entry name" value="DEAD_box_RNA_helicase"/>
</dbReference>
<comment type="catalytic activity">
    <reaction evidence="12">
        <text>ATP + H2O = ADP + phosphate + H(+)</text>
        <dbReference type="Rhea" id="RHEA:13065"/>
        <dbReference type="ChEBI" id="CHEBI:15377"/>
        <dbReference type="ChEBI" id="CHEBI:15378"/>
        <dbReference type="ChEBI" id="CHEBI:30616"/>
        <dbReference type="ChEBI" id="CHEBI:43474"/>
        <dbReference type="ChEBI" id="CHEBI:456216"/>
        <dbReference type="EC" id="3.6.4.13"/>
    </reaction>
</comment>
<evidence type="ECO:0000259" key="17">
    <source>
        <dbReference type="PROSITE" id="PS51195"/>
    </source>
</evidence>
<dbReference type="InterPro" id="IPR001650">
    <property type="entry name" value="Helicase_C-like"/>
</dbReference>
<dbReference type="PANTHER" id="PTHR47959:SF21">
    <property type="entry name" value="DEAD-BOX HELICASE 56"/>
    <property type="match status" value="1"/>
</dbReference>
<dbReference type="CDD" id="cd18787">
    <property type="entry name" value="SF2_C_DEAD"/>
    <property type="match status" value="1"/>
</dbReference>
<dbReference type="GO" id="GO:0005829">
    <property type="term" value="C:cytosol"/>
    <property type="evidence" value="ECO:0007669"/>
    <property type="project" value="TreeGrafter"/>
</dbReference>
<feature type="region of interest" description="Disordered" evidence="14">
    <location>
        <begin position="501"/>
        <end position="557"/>
    </location>
</feature>
<comment type="caution">
    <text evidence="18">The sequence shown here is derived from an EMBL/GenBank/DDBJ whole genome shotgun (WGS) entry which is preliminary data.</text>
</comment>
<dbReference type="SMART" id="SM00487">
    <property type="entry name" value="DEXDc"/>
    <property type="match status" value="1"/>
</dbReference>
<evidence type="ECO:0000256" key="6">
    <source>
        <dbReference type="ARBA" id="ARBA00022801"/>
    </source>
</evidence>
<evidence type="ECO:0000259" key="15">
    <source>
        <dbReference type="PROSITE" id="PS51192"/>
    </source>
</evidence>
<keyword evidence="10" id="KW-0539">Nucleus</keyword>
<reference evidence="18" key="1">
    <citation type="journal article" date="2019" name="bioRxiv">
        <title>The Genome of the Zebra Mussel, Dreissena polymorpha: A Resource for Invasive Species Research.</title>
        <authorList>
            <person name="McCartney M.A."/>
            <person name="Auch B."/>
            <person name="Kono T."/>
            <person name="Mallez S."/>
            <person name="Zhang Y."/>
            <person name="Obille A."/>
            <person name="Becker A."/>
            <person name="Abrahante J.E."/>
            <person name="Garbe J."/>
            <person name="Badalamenti J.P."/>
            <person name="Herman A."/>
            <person name="Mangelson H."/>
            <person name="Liachko I."/>
            <person name="Sullivan S."/>
            <person name="Sone E.D."/>
            <person name="Koren S."/>
            <person name="Silverstein K.A.T."/>
            <person name="Beckman K.B."/>
            <person name="Gohl D.M."/>
        </authorList>
    </citation>
    <scope>NUCLEOTIDE SEQUENCE</scope>
    <source>
        <strain evidence="18">Duluth1</strain>
        <tissue evidence="18">Whole animal</tissue>
    </source>
</reference>
<keyword evidence="6" id="KW-0378">Hydrolase</keyword>
<comment type="subcellular location">
    <subcellularLocation>
        <location evidence="1">Nucleus</location>
        <location evidence="1">Nucleolus</location>
    </subcellularLocation>
</comment>
<evidence type="ECO:0000259" key="16">
    <source>
        <dbReference type="PROSITE" id="PS51194"/>
    </source>
</evidence>
<dbReference type="GO" id="GO:0005524">
    <property type="term" value="F:ATP binding"/>
    <property type="evidence" value="ECO:0007669"/>
    <property type="project" value="UniProtKB-KW"/>
</dbReference>
<dbReference type="PROSITE" id="PS51192">
    <property type="entry name" value="HELICASE_ATP_BIND_1"/>
    <property type="match status" value="1"/>
</dbReference>
<dbReference type="InterPro" id="IPR011545">
    <property type="entry name" value="DEAD/DEAH_box_helicase_dom"/>
</dbReference>
<dbReference type="EC" id="3.6.4.13" evidence="2"/>
<dbReference type="AlphaFoldDB" id="A0A9D4LCS6"/>
<keyword evidence="7" id="KW-0347">Helicase</keyword>
<evidence type="ECO:0000256" key="5">
    <source>
        <dbReference type="ARBA" id="ARBA00022741"/>
    </source>
</evidence>
<feature type="compositionally biased region" description="Basic residues" evidence="14">
    <location>
        <begin position="510"/>
        <end position="522"/>
    </location>
</feature>
<reference evidence="18" key="2">
    <citation type="submission" date="2020-11" db="EMBL/GenBank/DDBJ databases">
        <authorList>
            <person name="McCartney M.A."/>
            <person name="Auch B."/>
            <person name="Kono T."/>
            <person name="Mallez S."/>
            <person name="Becker A."/>
            <person name="Gohl D.M."/>
            <person name="Silverstein K.A.T."/>
            <person name="Koren S."/>
            <person name="Bechman K.B."/>
            <person name="Herman A."/>
            <person name="Abrahante J.E."/>
            <person name="Garbe J."/>
        </authorList>
    </citation>
    <scope>NUCLEOTIDE SEQUENCE</scope>
    <source>
        <strain evidence="18">Duluth1</strain>
        <tissue evidence="18">Whole animal</tissue>
    </source>
</reference>
<dbReference type="OrthoDB" id="1191041at2759"/>
<evidence type="ECO:0000256" key="14">
    <source>
        <dbReference type="SAM" id="MobiDB-lite"/>
    </source>
</evidence>
<dbReference type="EMBL" id="JAIWYP010000003">
    <property type="protein sequence ID" value="KAH3855741.1"/>
    <property type="molecule type" value="Genomic_DNA"/>
</dbReference>
<keyword evidence="19" id="KW-1185">Reference proteome</keyword>
<dbReference type="GO" id="GO:0005730">
    <property type="term" value="C:nucleolus"/>
    <property type="evidence" value="ECO:0007669"/>
    <property type="project" value="UniProtKB-SubCell"/>
</dbReference>
<evidence type="ECO:0000256" key="4">
    <source>
        <dbReference type="ARBA" id="ARBA00022552"/>
    </source>
</evidence>
<dbReference type="PANTHER" id="PTHR47959">
    <property type="entry name" value="ATP-DEPENDENT RNA HELICASE RHLE-RELATED"/>
    <property type="match status" value="1"/>
</dbReference>
<evidence type="ECO:0000256" key="11">
    <source>
        <dbReference type="ARBA" id="ARBA00038041"/>
    </source>
</evidence>
<evidence type="ECO:0000256" key="2">
    <source>
        <dbReference type="ARBA" id="ARBA00012552"/>
    </source>
</evidence>
<dbReference type="InterPro" id="IPR014014">
    <property type="entry name" value="RNA_helicase_DEAD_Q_motif"/>
</dbReference>
<evidence type="ECO:0000256" key="1">
    <source>
        <dbReference type="ARBA" id="ARBA00004604"/>
    </source>
</evidence>
<dbReference type="FunFam" id="3.40.50.300:FF:001046">
    <property type="entry name" value="Probable ATP-dependent RNA helicase ddx56"/>
    <property type="match status" value="1"/>
</dbReference>
<gene>
    <name evidence="18" type="ORF">DPMN_098311</name>
</gene>
<keyword evidence="8" id="KW-0067">ATP-binding</keyword>
<dbReference type="SMART" id="SM00490">
    <property type="entry name" value="HELICc"/>
    <property type="match status" value="1"/>
</dbReference>
<feature type="short sequence motif" description="Q motif" evidence="13">
    <location>
        <begin position="10"/>
        <end position="38"/>
    </location>
</feature>